<evidence type="ECO:0000313" key="3">
    <source>
        <dbReference type="EnsemblPlants" id="AES93918"/>
    </source>
</evidence>
<proteinExistence type="predicted"/>
<sequence length="61" mass="6590">MTGGGIVCILHSLSALCSLGHVVAIEKVSIIQHIFGSMHTMQLSRILNSNLLHFGYVNDLV</sequence>
<gene>
    <name evidence="2" type="ordered locus">MTR_5g008940</name>
</gene>
<evidence type="ECO:0000313" key="2">
    <source>
        <dbReference type="EMBL" id="AES93918.1"/>
    </source>
</evidence>
<dbReference type="HOGENOM" id="CLU_2926090_0_0_1"/>
<dbReference type="PaxDb" id="3880-AES93918"/>
<feature type="chain" id="PRO_5014573459" description="Transmembrane protein" evidence="1">
    <location>
        <begin position="25"/>
        <end position="61"/>
    </location>
</feature>
<reference evidence="3" key="3">
    <citation type="submission" date="2015-04" db="UniProtKB">
        <authorList>
            <consortium name="EnsemblPlants"/>
        </authorList>
    </citation>
    <scope>IDENTIFICATION</scope>
    <source>
        <strain evidence="3">cv. Jemalong A17</strain>
    </source>
</reference>
<organism evidence="2 4">
    <name type="scientific">Medicago truncatula</name>
    <name type="common">Barrel medic</name>
    <name type="synonym">Medicago tribuloides</name>
    <dbReference type="NCBI Taxonomy" id="3880"/>
    <lineage>
        <taxon>Eukaryota</taxon>
        <taxon>Viridiplantae</taxon>
        <taxon>Streptophyta</taxon>
        <taxon>Embryophyta</taxon>
        <taxon>Tracheophyta</taxon>
        <taxon>Spermatophyta</taxon>
        <taxon>Magnoliopsida</taxon>
        <taxon>eudicotyledons</taxon>
        <taxon>Gunneridae</taxon>
        <taxon>Pentapetalae</taxon>
        <taxon>rosids</taxon>
        <taxon>fabids</taxon>
        <taxon>Fabales</taxon>
        <taxon>Fabaceae</taxon>
        <taxon>Papilionoideae</taxon>
        <taxon>50 kb inversion clade</taxon>
        <taxon>NPAAA clade</taxon>
        <taxon>Hologalegina</taxon>
        <taxon>IRL clade</taxon>
        <taxon>Trifolieae</taxon>
        <taxon>Medicago</taxon>
    </lineage>
</organism>
<feature type="signal peptide" evidence="1">
    <location>
        <begin position="1"/>
        <end position="24"/>
    </location>
</feature>
<keyword evidence="1" id="KW-0732">Signal</keyword>
<name>G7K993_MEDTR</name>
<evidence type="ECO:0000313" key="4">
    <source>
        <dbReference type="Proteomes" id="UP000002051"/>
    </source>
</evidence>
<dbReference type="Proteomes" id="UP000002051">
    <property type="component" value="Chromosome 5"/>
</dbReference>
<evidence type="ECO:0000256" key="1">
    <source>
        <dbReference type="SAM" id="SignalP"/>
    </source>
</evidence>
<evidence type="ECO:0008006" key="5">
    <source>
        <dbReference type="Google" id="ProtNLM"/>
    </source>
</evidence>
<reference evidence="2 4" key="2">
    <citation type="journal article" date="2014" name="BMC Genomics">
        <title>An improved genome release (version Mt4.0) for the model legume Medicago truncatula.</title>
        <authorList>
            <person name="Tang H."/>
            <person name="Krishnakumar V."/>
            <person name="Bidwell S."/>
            <person name="Rosen B."/>
            <person name="Chan A."/>
            <person name="Zhou S."/>
            <person name="Gentzbittel L."/>
            <person name="Childs K.L."/>
            <person name="Yandell M."/>
            <person name="Gundlach H."/>
            <person name="Mayer K.F."/>
            <person name="Schwartz D.C."/>
            <person name="Town C.D."/>
        </authorList>
    </citation>
    <scope>GENOME REANNOTATION</scope>
    <source>
        <strain evidence="3 4">cv. Jemalong A17</strain>
    </source>
</reference>
<keyword evidence="4" id="KW-1185">Reference proteome</keyword>
<accession>G7K993</accession>
<reference evidence="2 4" key="1">
    <citation type="journal article" date="2011" name="Nature">
        <title>The Medicago genome provides insight into the evolution of rhizobial symbioses.</title>
        <authorList>
            <person name="Young N.D."/>
            <person name="Debelle F."/>
            <person name="Oldroyd G.E."/>
            <person name="Geurts R."/>
            <person name="Cannon S.B."/>
            <person name="Udvardi M.K."/>
            <person name="Benedito V.A."/>
            <person name="Mayer K.F."/>
            <person name="Gouzy J."/>
            <person name="Schoof H."/>
            <person name="Van de Peer Y."/>
            <person name="Proost S."/>
            <person name="Cook D.R."/>
            <person name="Meyers B.C."/>
            <person name="Spannagl M."/>
            <person name="Cheung F."/>
            <person name="De Mita S."/>
            <person name="Krishnakumar V."/>
            <person name="Gundlach H."/>
            <person name="Zhou S."/>
            <person name="Mudge J."/>
            <person name="Bharti A.K."/>
            <person name="Murray J.D."/>
            <person name="Naoumkina M.A."/>
            <person name="Rosen B."/>
            <person name="Silverstein K.A."/>
            <person name="Tang H."/>
            <person name="Rombauts S."/>
            <person name="Zhao P.X."/>
            <person name="Zhou P."/>
            <person name="Barbe V."/>
            <person name="Bardou P."/>
            <person name="Bechner M."/>
            <person name="Bellec A."/>
            <person name="Berger A."/>
            <person name="Berges H."/>
            <person name="Bidwell S."/>
            <person name="Bisseling T."/>
            <person name="Choisne N."/>
            <person name="Couloux A."/>
            <person name="Denny R."/>
            <person name="Deshpande S."/>
            <person name="Dai X."/>
            <person name="Doyle J.J."/>
            <person name="Dudez A.M."/>
            <person name="Farmer A.D."/>
            <person name="Fouteau S."/>
            <person name="Franken C."/>
            <person name="Gibelin C."/>
            <person name="Gish J."/>
            <person name="Goldstein S."/>
            <person name="Gonzalez A.J."/>
            <person name="Green P.J."/>
            <person name="Hallab A."/>
            <person name="Hartog M."/>
            <person name="Hua A."/>
            <person name="Humphray S.J."/>
            <person name="Jeong D.H."/>
            <person name="Jing Y."/>
            <person name="Jocker A."/>
            <person name="Kenton S.M."/>
            <person name="Kim D.J."/>
            <person name="Klee K."/>
            <person name="Lai H."/>
            <person name="Lang C."/>
            <person name="Lin S."/>
            <person name="Macmil S.L."/>
            <person name="Magdelenat G."/>
            <person name="Matthews L."/>
            <person name="McCorrison J."/>
            <person name="Monaghan E.L."/>
            <person name="Mun J.H."/>
            <person name="Najar F.Z."/>
            <person name="Nicholson C."/>
            <person name="Noirot C."/>
            <person name="O'Bleness M."/>
            <person name="Paule C.R."/>
            <person name="Poulain J."/>
            <person name="Prion F."/>
            <person name="Qin B."/>
            <person name="Qu C."/>
            <person name="Retzel E.F."/>
            <person name="Riddle C."/>
            <person name="Sallet E."/>
            <person name="Samain S."/>
            <person name="Samson N."/>
            <person name="Sanders I."/>
            <person name="Saurat O."/>
            <person name="Scarpelli C."/>
            <person name="Schiex T."/>
            <person name="Segurens B."/>
            <person name="Severin A.J."/>
            <person name="Sherrier D.J."/>
            <person name="Shi R."/>
            <person name="Sims S."/>
            <person name="Singer S.R."/>
            <person name="Sinharoy S."/>
            <person name="Sterck L."/>
            <person name="Viollet A."/>
            <person name="Wang B.B."/>
            <person name="Wang K."/>
            <person name="Wang M."/>
            <person name="Wang X."/>
            <person name="Warfsmann J."/>
            <person name="Weissenbach J."/>
            <person name="White D.D."/>
            <person name="White J.D."/>
            <person name="Wiley G.B."/>
            <person name="Wincker P."/>
            <person name="Xing Y."/>
            <person name="Yang L."/>
            <person name="Yao Z."/>
            <person name="Ying F."/>
            <person name="Zhai J."/>
            <person name="Zhou L."/>
            <person name="Zuber A."/>
            <person name="Denarie J."/>
            <person name="Dixon R.A."/>
            <person name="May G.D."/>
            <person name="Schwartz D.C."/>
            <person name="Rogers J."/>
            <person name="Quetier F."/>
            <person name="Town C.D."/>
            <person name="Roe B.A."/>
        </authorList>
    </citation>
    <scope>NUCLEOTIDE SEQUENCE [LARGE SCALE GENOMIC DNA]</scope>
    <source>
        <strain evidence="2">A17</strain>
        <strain evidence="3 4">cv. Jemalong A17</strain>
    </source>
</reference>
<protein>
    <recommendedName>
        <fullName evidence="5">Transmembrane protein</fullName>
    </recommendedName>
</protein>
<dbReference type="EMBL" id="CM001221">
    <property type="protein sequence ID" value="AES93918.1"/>
    <property type="molecule type" value="Genomic_DNA"/>
</dbReference>
<dbReference type="AlphaFoldDB" id="G7K993"/>
<dbReference type="EnsemblPlants" id="AES93918">
    <property type="protein sequence ID" value="AES93918"/>
    <property type="gene ID" value="MTR_5g008940"/>
</dbReference>